<dbReference type="PANTHER" id="PTHR12835">
    <property type="entry name" value="BIOTIN PROTEIN LIGASE"/>
    <property type="match status" value="1"/>
</dbReference>
<name>A0A3N0VGR9_9GAMM</name>
<dbReference type="HAMAP" id="MF_00978">
    <property type="entry name" value="Bifunct_BirA"/>
    <property type="match status" value="1"/>
</dbReference>
<keyword evidence="6" id="KW-0238">DNA-binding</keyword>
<dbReference type="Gene3D" id="1.10.10.10">
    <property type="entry name" value="Winged helix-like DNA-binding domain superfamily/Winged helix DNA-binding domain"/>
    <property type="match status" value="1"/>
</dbReference>
<dbReference type="Proteomes" id="UP000282106">
    <property type="component" value="Unassembled WGS sequence"/>
</dbReference>
<evidence type="ECO:0000256" key="1">
    <source>
        <dbReference type="ARBA" id="ARBA00022598"/>
    </source>
</evidence>
<evidence type="ECO:0000313" key="9">
    <source>
        <dbReference type="Proteomes" id="UP000282106"/>
    </source>
</evidence>
<feature type="domain" description="BPL/LPL catalytic" evidence="7">
    <location>
        <begin position="78"/>
        <end position="263"/>
    </location>
</feature>
<dbReference type="InterPro" id="IPR004143">
    <property type="entry name" value="BPL_LPL_catalytic"/>
</dbReference>
<dbReference type="Gene3D" id="3.30.930.10">
    <property type="entry name" value="Bira Bifunctional Protein, Domain 2"/>
    <property type="match status" value="1"/>
</dbReference>
<feature type="binding site" evidence="6">
    <location>
        <begin position="120"/>
        <end position="122"/>
    </location>
    <ligand>
        <name>biotin</name>
        <dbReference type="ChEBI" id="CHEBI:57586"/>
    </ligand>
</feature>
<evidence type="ECO:0000256" key="2">
    <source>
        <dbReference type="ARBA" id="ARBA00022741"/>
    </source>
</evidence>
<dbReference type="InterPro" id="IPR013196">
    <property type="entry name" value="HTH_11"/>
</dbReference>
<dbReference type="NCBIfam" id="TIGR00121">
    <property type="entry name" value="birA_ligase"/>
    <property type="match status" value="1"/>
</dbReference>
<keyword evidence="1 6" id="KW-0436">Ligase</keyword>
<dbReference type="Pfam" id="PF03099">
    <property type="entry name" value="BPL_LplA_LipB"/>
    <property type="match status" value="1"/>
</dbReference>
<dbReference type="PANTHER" id="PTHR12835:SF5">
    <property type="entry name" value="BIOTIN--PROTEIN LIGASE"/>
    <property type="match status" value="1"/>
</dbReference>
<evidence type="ECO:0000256" key="6">
    <source>
        <dbReference type="HAMAP-Rule" id="MF_00978"/>
    </source>
</evidence>
<organism evidence="8 9">
    <name type="scientific">Stagnimonas aquatica</name>
    <dbReference type="NCBI Taxonomy" id="2689987"/>
    <lineage>
        <taxon>Bacteria</taxon>
        <taxon>Pseudomonadati</taxon>
        <taxon>Pseudomonadota</taxon>
        <taxon>Gammaproteobacteria</taxon>
        <taxon>Nevskiales</taxon>
        <taxon>Nevskiaceae</taxon>
        <taxon>Stagnimonas</taxon>
    </lineage>
</organism>
<dbReference type="InterPro" id="IPR003142">
    <property type="entry name" value="BPL_C"/>
</dbReference>
<comment type="similarity">
    <text evidence="6">Belongs to the biotin--protein ligase family.</text>
</comment>
<dbReference type="SUPFAM" id="SSF46785">
    <property type="entry name" value="Winged helix' DNA-binding domain"/>
    <property type="match status" value="1"/>
</dbReference>
<dbReference type="InterPro" id="IPR036388">
    <property type="entry name" value="WH-like_DNA-bd_sf"/>
</dbReference>
<comment type="catalytic activity">
    <reaction evidence="5 6">
        <text>biotin + L-lysyl-[protein] + ATP = N(6)-biotinyl-L-lysyl-[protein] + AMP + diphosphate + H(+)</text>
        <dbReference type="Rhea" id="RHEA:11756"/>
        <dbReference type="Rhea" id="RHEA-COMP:9752"/>
        <dbReference type="Rhea" id="RHEA-COMP:10505"/>
        <dbReference type="ChEBI" id="CHEBI:15378"/>
        <dbReference type="ChEBI" id="CHEBI:29969"/>
        <dbReference type="ChEBI" id="CHEBI:30616"/>
        <dbReference type="ChEBI" id="CHEBI:33019"/>
        <dbReference type="ChEBI" id="CHEBI:57586"/>
        <dbReference type="ChEBI" id="CHEBI:83144"/>
        <dbReference type="ChEBI" id="CHEBI:456215"/>
        <dbReference type="EC" id="6.3.4.15"/>
    </reaction>
</comment>
<feature type="binding site" evidence="6">
    <location>
        <position position="116"/>
    </location>
    <ligand>
        <name>biotin</name>
        <dbReference type="ChEBI" id="CHEBI:57586"/>
    </ligand>
</feature>
<dbReference type="GO" id="GO:0003677">
    <property type="term" value="F:DNA binding"/>
    <property type="evidence" value="ECO:0007669"/>
    <property type="project" value="UniProtKB-UniRule"/>
</dbReference>
<dbReference type="CDD" id="cd16442">
    <property type="entry name" value="BPL"/>
    <property type="match status" value="1"/>
</dbReference>
<accession>A0A3N0VGR9</accession>
<dbReference type="Pfam" id="PF02237">
    <property type="entry name" value="BPL_C"/>
    <property type="match status" value="1"/>
</dbReference>
<dbReference type="InterPro" id="IPR036390">
    <property type="entry name" value="WH_DNA-bd_sf"/>
</dbReference>
<dbReference type="InterPro" id="IPR004408">
    <property type="entry name" value="Biotin_CoA_COase_ligase"/>
</dbReference>
<dbReference type="FunCoup" id="A0A3N0VGR9">
    <property type="interactions" value="413"/>
</dbReference>
<dbReference type="GO" id="GO:0005737">
    <property type="term" value="C:cytoplasm"/>
    <property type="evidence" value="ECO:0007669"/>
    <property type="project" value="TreeGrafter"/>
</dbReference>
<evidence type="ECO:0000256" key="4">
    <source>
        <dbReference type="ARBA" id="ARBA00023267"/>
    </source>
</evidence>
<feature type="binding site" evidence="6">
    <location>
        <begin position="94"/>
        <end position="96"/>
    </location>
    <ligand>
        <name>biotin</name>
        <dbReference type="ChEBI" id="CHEBI:57586"/>
    </ligand>
</feature>
<dbReference type="GO" id="GO:0004077">
    <property type="term" value="F:biotin--[biotin carboxyl-carrier protein] ligase activity"/>
    <property type="evidence" value="ECO:0007669"/>
    <property type="project" value="UniProtKB-UniRule"/>
</dbReference>
<dbReference type="InterPro" id="IPR019885">
    <property type="entry name" value="Tscrpt_reg_HTH_AsnC-type_CS"/>
</dbReference>
<dbReference type="Pfam" id="PF08279">
    <property type="entry name" value="HTH_11"/>
    <property type="match status" value="1"/>
</dbReference>
<proteinExistence type="inferred from homology"/>
<gene>
    <name evidence="6" type="primary">birA</name>
    <name evidence="8" type="ORF">ED208_05765</name>
</gene>
<dbReference type="EC" id="6.3.4.15" evidence="6"/>
<keyword evidence="6" id="KW-0678">Repressor</keyword>
<dbReference type="SUPFAM" id="SSF50037">
    <property type="entry name" value="C-terminal domain of transcriptional repressors"/>
    <property type="match status" value="1"/>
</dbReference>
<evidence type="ECO:0000256" key="5">
    <source>
        <dbReference type="ARBA" id="ARBA00047846"/>
    </source>
</evidence>
<dbReference type="GO" id="GO:0006355">
    <property type="term" value="P:regulation of DNA-templated transcription"/>
    <property type="evidence" value="ECO:0007669"/>
    <property type="project" value="UniProtKB-UniRule"/>
</dbReference>
<comment type="caution">
    <text evidence="8">The sequence shown here is derived from an EMBL/GenBank/DDBJ whole genome shotgun (WGS) entry which is preliminary data.</text>
</comment>
<keyword evidence="3 6" id="KW-0067">ATP-binding</keyword>
<dbReference type="InParanoid" id="A0A3N0VGR9"/>
<dbReference type="Gene3D" id="2.30.30.100">
    <property type="match status" value="1"/>
</dbReference>
<feature type="binding site" evidence="6">
    <location>
        <position position="187"/>
    </location>
    <ligand>
        <name>biotin</name>
        <dbReference type="ChEBI" id="CHEBI:57586"/>
    </ligand>
</feature>
<dbReference type="InterPro" id="IPR030855">
    <property type="entry name" value="Bifunct_BirA"/>
</dbReference>
<keyword evidence="4 6" id="KW-0092">Biotin</keyword>
<protein>
    <recommendedName>
        <fullName evidence="6">Bifunctional ligase/repressor BirA</fullName>
    </recommendedName>
    <alternativeName>
        <fullName evidence="6">Biotin operon repressor</fullName>
    </alternativeName>
    <alternativeName>
        <fullName evidence="6">Biotin--[acetyl-CoA-carboxylase] ligase</fullName>
        <ecNumber evidence="6">6.3.4.15</ecNumber>
    </alternativeName>
    <alternativeName>
        <fullName evidence="6">Biotin--protein ligase</fullName>
    </alternativeName>
    <alternativeName>
        <fullName evidence="6">Biotin-[acetyl-CoA carboxylase] synthetase</fullName>
    </alternativeName>
</protein>
<feature type="DNA-binding region" description="H-T-H motif" evidence="6">
    <location>
        <begin position="21"/>
        <end position="40"/>
    </location>
</feature>
<comment type="function">
    <text evidence="6">Acts both as a biotin--[acetyl-CoA-carboxylase] ligase and a biotin-operon repressor. In the presence of ATP, BirA activates biotin to form the BirA-biotinyl-5'-adenylate (BirA-bio-5'-AMP or holoBirA) complex. HoloBirA can either transfer the biotinyl moiety to the biotin carboxyl carrier protein (BCCP) subunit of acetyl-CoA carboxylase, or bind to the biotin operator site and inhibit transcription of the operon.</text>
</comment>
<keyword evidence="2 6" id="KW-0547">Nucleotide-binding</keyword>
<evidence type="ECO:0000256" key="3">
    <source>
        <dbReference type="ARBA" id="ARBA00022840"/>
    </source>
</evidence>
<keyword evidence="9" id="KW-1185">Reference proteome</keyword>
<dbReference type="RefSeq" id="WP_123210925.1">
    <property type="nucleotide sequence ID" value="NZ_RJVO01000002.1"/>
</dbReference>
<dbReference type="EMBL" id="RJVO01000002">
    <property type="protein sequence ID" value="ROH91881.1"/>
    <property type="molecule type" value="Genomic_DNA"/>
</dbReference>
<keyword evidence="6" id="KW-0804">Transcription</keyword>
<dbReference type="GO" id="GO:0005524">
    <property type="term" value="F:ATP binding"/>
    <property type="evidence" value="ECO:0007669"/>
    <property type="project" value="UniProtKB-UniRule"/>
</dbReference>
<reference evidence="8 9" key="1">
    <citation type="submission" date="2018-10" db="EMBL/GenBank/DDBJ databases">
        <authorList>
            <person name="Chen W.-M."/>
        </authorList>
    </citation>
    <scope>NUCLEOTIDE SEQUENCE [LARGE SCALE GENOMIC DNA]</scope>
    <source>
        <strain evidence="8 9">THS-13</strain>
    </source>
</reference>
<evidence type="ECO:0000259" key="7">
    <source>
        <dbReference type="PROSITE" id="PS51733"/>
    </source>
</evidence>
<evidence type="ECO:0000313" key="8">
    <source>
        <dbReference type="EMBL" id="ROH91881.1"/>
    </source>
</evidence>
<dbReference type="InterPro" id="IPR008988">
    <property type="entry name" value="Transcriptional_repressor_C"/>
</dbReference>
<sequence length="328" mass="34580">MSSDPLLDLLDALADGERHSGEALAERFGISRAALAKRVDKLRDWGVALDAQPGAGYRLAHPLQRLDAARIAAALPAGLRALGLHVAVEARVDSTNTRLLEAEPAQDPQALFAESQTAGRGRRGRDWVSPFGANLYLSLAWSFPAWPARLTTLPLAVAVALARALSALGLPEAGIKWPNDLHADGRKLAGVLIEPRGEAGGPCRVVVGVGLNLQMEAVQAQAVGQPWTSLAAALAARGRALPAREAVAVTVLAELATAVQHYQDFGFTPFAGEWSQRDLLRDRPVRVEAQGGYEGVARGIDADGGLIVEVGAERRVVHAGEVSVRVAA</sequence>
<dbReference type="SUPFAM" id="SSF55681">
    <property type="entry name" value="Class II aaRS and biotin synthetases"/>
    <property type="match status" value="1"/>
</dbReference>
<dbReference type="PROSITE" id="PS00519">
    <property type="entry name" value="HTH_ASNC_1"/>
    <property type="match status" value="1"/>
</dbReference>
<dbReference type="PROSITE" id="PS51733">
    <property type="entry name" value="BPL_LPL_CATALYTIC"/>
    <property type="match status" value="1"/>
</dbReference>
<keyword evidence="6" id="KW-0805">Transcription regulation</keyword>
<dbReference type="AlphaFoldDB" id="A0A3N0VGR9"/>
<dbReference type="InterPro" id="IPR045864">
    <property type="entry name" value="aa-tRNA-synth_II/BPL/LPL"/>
</dbReference>